<comment type="function">
    <text evidence="7">Required for the translocation of lipopolysaccharide (LPS) from the inner membrane to the outer membrane.</text>
</comment>
<keyword evidence="3 6" id="KW-0812">Transmembrane</keyword>
<dbReference type="PIRSF" id="PIRSF028513">
    <property type="entry name" value="LptC"/>
    <property type="match status" value="1"/>
</dbReference>
<dbReference type="Proteomes" id="UP001652504">
    <property type="component" value="Unassembled WGS sequence"/>
</dbReference>
<proteinExistence type="inferred from homology"/>
<organism evidence="8 9">
    <name type="scientific">Fluctibacter corallii</name>
    <dbReference type="NCBI Taxonomy" id="2984329"/>
    <lineage>
        <taxon>Bacteria</taxon>
        <taxon>Pseudomonadati</taxon>
        <taxon>Pseudomonadota</taxon>
        <taxon>Gammaproteobacteria</taxon>
        <taxon>Alteromonadales</taxon>
        <taxon>Alteromonadaceae</taxon>
        <taxon>Fluctibacter</taxon>
    </lineage>
</organism>
<evidence type="ECO:0000256" key="3">
    <source>
        <dbReference type="ARBA" id="ARBA00022692"/>
    </source>
</evidence>
<gene>
    <name evidence="6 8" type="primary">lptC</name>
    <name evidence="8" type="ORF">OE749_02945</name>
</gene>
<dbReference type="NCBIfam" id="TIGR04409">
    <property type="entry name" value="LptC_YrbK"/>
    <property type="match status" value="1"/>
</dbReference>
<comment type="caution">
    <text evidence="8">The sequence shown here is derived from an EMBL/GenBank/DDBJ whole genome shotgun (WGS) entry which is preliminary data.</text>
</comment>
<comment type="similarity">
    <text evidence="6 7">Belongs to the LptC family.</text>
</comment>
<name>A0ABT3A5W4_9ALTE</name>
<dbReference type="RefSeq" id="WP_263710853.1">
    <property type="nucleotide sequence ID" value="NZ_JAOWKX010000001.1"/>
</dbReference>
<evidence type="ECO:0000256" key="7">
    <source>
        <dbReference type="PIRNR" id="PIRNR028513"/>
    </source>
</evidence>
<evidence type="ECO:0000256" key="2">
    <source>
        <dbReference type="ARBA" id="ARBA00022519"/>
    </source>
</evidence>
<dbReference type="InterPro" id="IPR026265">
    <property type="entry name" value="LptC"/>
</dbReference>
<comment type="function">
    <text evidence="6">Involved in the assembly of lipopolysaccharide (LPS). Required for the translocation of LPS from the inner membrane to the outer membrane. Facilitates the transfer of LPS from the inner membrane to the periplasmic protein LptA. Could be a docking site for LptA.</text>
</comment>
<accession>A0ABT3A5W4</accession>
<dbReference type="Gene3D" id="2.60.450.10">
    <property type="entry name" value="Lipopolysaccharide (LPS) transport protein A like domain"/>
    <property type="match status" value="1"/>
</dbReference>
<keyword evidence="4 6" id="KW-1133">Transmembrane helix</keyword>
<sequence length="186" mass="21695">MNRITLSILLLFMLVLGIYVPSWVSDEAAQKTPSVDESLRPNYQAHNMRSTFYNAEGELNHLVYAKKMEHYQLLGFTLFETPQYTIFVENQAEPWQLDAEEGTLYENEIIRLEHEVEIRTLSNKGYVQTIKTEFLEVNLKDRTMMSDQPVEITGQNFVIKSKGFTANLETQQYELKDHVQTVYAPY</sequence>
<evidence type="ECO:0000256" key="6">
    <source>
        <dbReference type="HAMAP-Rule" id="MF_01915"/>
    </source>
</evidence>
<dbReference type="InterPro" id="IPR052363">
    <property type="entry name" value="LPS_export_LptC"/>
</dbReference>
<keyword evidence="2 6" id="KW-0997">Cell inner membrane</keyword>
<keyword evidence="5 6" id="KW-0472">Membrane</keyword>
<comment type="subunit">
    <text evidence="6">Component of the lipopolysaccharide transport and assembly complex. Interacts with LptA and the LptBFG transporter complex.</text>
</comment>
<dbReference type="HAMAP" id="MF_01915">
    <property type="entry name" value="LPS_assembly_LptC"/>
    <property type="match status" value="1"/>
</dbReference>
<dbReference type="InterPro" id="IPR010664">
    <property type="entry name" value="LipoPS_assembly_LptC-rel"/>
</dbReference>
<dbReference type="PANTHER" id="PTHR37481">
    <property type="entry name" value="LIPOPOLYSACCHARIDE EXPORT SYSTEM PROTEIN LPTC"/>
    <property type="match status" value="1"/>
</dbReference>
<evidence type="ECO:0000313" key="8">
    <source>
        <dbReference type="EMBL" id="MCV2883657.1"/>
    </source>
</evidence>
<protein>
    <recommendedName>
        <fullName evidence="6 7">Lipopolysaccharide export system protein LptC</fullName>
    </recommendedName>
</protein>
<dbReference type="EMBL" id="JAOWKX010000001">
    <property type="protein sequence ID" value="MCV2883657.1"/>
    <property type="molecule type" value="Genomic_DNA"/>
</dbReference>
<evidence type="ECO:0000313" key="9">
    <source>
        <dbReference type="Proteomes" id="UP001652504"/>
    </source>
</evidence>
<reference evidence="8 9" key="1">
    <citation type="submission" date="2022-10" db="EMBL/GenBank/DDBJ databases">
        <title>Aestuariibacter sp. AA17 isolated from Montipora capitata coral fragment.</title>
        <authorList>
            <person name="Emsley S.A."/>
            <person name="Pfannmuller K.M."/>
            <person name="Loughran R.M."/>
            <person name="Shlafstein M."/>
            <person name="Papke E."/>
            <person name="Saw J.H."/>
            <person name="Ushijima B."/>
            <person name="Videau P."/>
        </authorList>
    </citation>
    <scope>NUCLEOTIDE SEQUENCE [LARGE SCALE GENOMIC DNA]</scope>
    <source>
        <strain evidence="8 9">AA17</strain>
    </source>
</reference>
<evidence type="ECO:0000256" key="4">
    <source>
        <dbReference type="ARBA" id="ARBA00022989"/>
    </source>
</evidence>
<evidence type="ECO:0000256" key="5">
    <source>
        <dbReference type="ARBA" id="ARBA00023136"/>
    </source>
</evidence>
<dbReference type="PANTHER" id="PTHR37481:SF1">
    <property type="entry name" value="LIPOPOLYSACCHARIDE EXPORT SYSTEM PROTEIN LPTC"/>
    <property type="match status" value="1"/>
</dbReference>
<keyword evidence="9" id="KW-1185">Reference proteome</keyword>
<dbReference type="Pfam" id="PF06835">
    <property type="entry name" value="LptC"/>
    <property type="match status" value="1"/>
</dbReference>
<keyword evidence="1 6" id="KW-1003">Cell membrane</keyword>
<evidence type="ECO:0000256" key="1">
    <source>
        <dbReference type="ARBA" id="ARBA00022475"/>
    </source>
</evidence>
<comment type="subcellular location">
    <subcellularLocation>
        <location evidence="6">Cell inner membrane</location>
        <topology evidence="6">Single-pass membrane protein</topology>
    </subcellularLocation>
</comment>